<feature type="binding site" evidence="3">
    <location>
        <position position="128"/>
    </location>
    <ligand>
        <name>a divalent metal cation</name>
        <dbReference type="ChEBI" id="CHEBI:60240"/>
    </ligand>
</feature>
<dbReference type="Pfam" id="PF05163">
    <property type="entry name" value="DinB"/>
    <property type="match status" value="1"/>
</dbReference>
<feature type="binding site" evidence="3">
    <location>
        <position position="124"/>
    </location>
    <ligand>
        <name>a divalent metal cation</name>
        <dbReference type="ChEBI" id="CHEBI:60240"/>
    </ligand>
</feature>
<dbReference type="Proteomes" id="UP000295632">
    <property type="component" value="Unassembled WGS sequence"/>
</dbReference>
<accession>A0A4R6TXU4</accession>
<dbReference type="RefSeq" id="WP_133581389.1">
    <property type="nucleotide sequence ID" value="NZ_SNYJ01000014.1"/>
</dbReference>
<reference evidence="4 5" key="1">
    <citation type="submission" date="2019-03" db="EMBL/GenBank/DDBJ databases">
        <title>Genomic Encyclopedia of Type Strains, Phase IV (KMG-IV): sequencing the most valuable type-strain genomes for metagenomic binning, comparative biology and taxonomic classification.</title>
        <authorList>
            <person name="Goeker M."/>
        </authorList>
    </citation>
    <scope>NUCLEOTIDE SEQUENCE [LARGE SCALE GENOMIC DNA]</scope>
    <source>
        <strain evidence="4 5">DSM 28697</strain>
    </source>
</reference>
<dbReference type="GO" id="GO:0046872">
    <property type="term" value="F:metal ion binding"/>
    <property type="evidence" value="ECO:0007669"/>
    <property type="project" value="UniProtKB-KW"/>
</dbReference>
<comment type="similarity">
    <text evidence="1">Belongs to the DinB family.</text>
</comment>
<name>A0A4R6TXU4_9BACI</name>
<evidence type="ECO:0000256" key="3">
    <source>
        <dbReference type="PIRSR" id="PIRSR607837-1"/>
    </source>
</evidence>
<feature type="binding site" evidence="3">
    <location>
        <position position="46"/>
    </location>
    <ligand>
        <name>a divalent metal cation</name>
        <dbReference type="ChEBI" id="CHEBI:60240"/>
    </ligand>
</feature>
<evidence type="ECO:0000256" key="2">
    <source>
        <dbReference type="ARBA" id="ARBA00022723"/>
    </source>
</evidence>
<evidence type="ECO:0000313" key="5">
    <source>
        <dbReference type="Proteomes" id="UP000295632"/>
    </source>
</evidence>
<dbReference type="InterPro" id="IPR034660">
    <property type="entry name" value="DinB/YfiT-like"/>
</dbReference>
<dbReference type="EMBL" id="SNYJ01000014">
    <property type="protein sequence ID" value="TDQ37193.1"/>
    <property type="molecule type" value="Genomic_DNA"/>
</dbReference>
<sequence length="150" mass="16991">MNNKEILSQWQAHRTALTELLAKVDNEHTFYEPWDGAMSLGHLAVHIVETTDMFIETVKQGTFTHSTLEASFQSMDDVRKIVRDATEKTRGDIEALTEEQLSTVISSPIMERSGAAYVEGALQHEIHHKGQLFTYSRLVGITDLPFFVKK</sequence>
<comment type="caution">
    <text evidence="4">The sequence shown here is derived from an EMBL/GenBank/DDBJ whole genome shotgun (WGS) entry which is preliminary data.</text>
</comment>
<dbReference type="AlphaFoldDB" id="A0A4R6TXU4"/>
<dbReference type="Gene3D" id="1.20.120.450">
    <property type="entry name" value="dinb family like domain"/>
    <property type="match status" value="1"/>
</dbReference>
<keyword evidence="5" id="KW-1185">Reference proteome</keyword>
<dbReference type="SUPFAM" id="SSF109854">
    <property type="entry name" value="DinB/YfiT-like putative metalloenzymes"/>
    <property type="match status" value="1"/>
</dbReference>
<protein>
    <submittedName>
        <fullName evidence="4">Putative damage-inducible protein DinB</fullName>
    </submittedName>
</protein>
<evidence type="ECO:0000256" key="1">
    <source>
        <dbReference type="ARBA" id="ARBA00008635"/>
    </source>
</evidence>
<evidence type="ECO:0000313" key="4">
    <source>
        <dbReference type="EMBL" id="TDQ37193.1"/>
    </source>
</evidence>
<gene>
    <name evidence="4" type="ORF">EV213_11472</name>
</gene>
<dbReference type="OrthoDB" id="119432at2"/>
<organism evidence="4 5">
    <name type="scientific">Aureibacillus halotolerans</name>
    <dbReference type="NCBI Taxonomy" id="1508390"/>
    <lineage>
        <taxon>Bacteria</taxon>
        <taxon>Bacillati</taxon>
        <taxon>Bacillota</taxon>
        <taxon>Bacilli</taxon>
        <taxon>Bacillales</taxon>
        <taxon>Bacillaceae</taxon>
        <taxon>Aureibacillus</taxon>
    </lineage>
</organism>
<proteinExistence type="inferred from homology"/>
<keyword evidence="2 3" id="KW-0479">Metal-binding</keyword>
<dbReference type="InterPro" id="IPR007837">
    <property type="entry name" value="DinB"/>
</dbReference>